<evidence type="ECO:0000313" key="1">
    <source>
        <dbReference type="EMBL" id="KKM78064.1"/>
    </source>
</evidence>
<reference evidence="1" key="1">
    <citation type="journal article" date="2015" name="Nature">
        <title>Complex archaea that bridge the gap between prokaryotes and eukaryotes.</title>
        <authorList>
            <person name="Spang A."/>
            <person name="Saw J.H."/>
            <person name="Jorgensen S.L."/>
            <person name="Zaremba-Niedzwiedzka K."/>
            <person name="Martijn J."/>
            <person name="Lind A.E."/>
            <person name="van Eijk R."/>
            <person name="Schleper C."/>
            <person name="Guy L."/>
            <person name="Ettema T.J."/>
        </authorList>
    </citation>
    <scope>NUCLEOTIDE SEQUENCE</scope>
</reference>
<dbReference type="Gene3D" id="3.40.1350.10">
    <property type="match status" value="1"/>
</dbReference>
<accession>A0A0F9K7E0</accession>
<comment type="caution">
    <text evidence="1">The sequence shown here is derived from an EMBL/GenBank/DDBJ whole genome shotgun (WGS) entry which is preliminary data.</text>
</comment>
<evidence type="ECO:0008006" key="2">
    <source>
        <dbReference type="Google" id="ProtNLM"/>
    </source>
</evidence>
<dbReference type="GO" id="GO:0003676">
    <property type="term" value="F:nucleic acid binding"/>
    <property type="evidence" value="ECO:0007669"/>
    <property type="project" value="InterPro"/>
</dbReference>
<gene>
    <name evidence="1" type="ORF">LCGC14_1363680</name>
</gene>
<proteinExistence type="predicted"/>
<dbReference type="InterPro" id="IPR011856">
    <property type="entry name" value="tRNA_endonuc-like_dom_sf"/>
</dbReference>
<dbReference type="AlphaFoldDB" id="A0A0F9K7E0"/>
<dbReference type="EMBL" id="LAZR01008549">
    <property type="protein sequence ID" value="KKM78064.1"/>
    <property type="molecule type" value="Genomic_DNA"/>
</dbReference>
<protein>
    <recommendedName>
        <fullName evidence="2">DUF5655 domain-containing protein</fullName>
    </recommendedName>
</protein>
<organism evidence="1">
    <name type="scientific">marine sediment metagenome</name>
    <dbReference type="NCBI Taxonomy" id="412755"/>
    <lineage>
        <taxon>unclassified sequences</taxon>
        <taxon>metagenomes</taxon>
        <taxon>ecological metagenomes</taxon>
    </lineage>
</organism>
<name>A0A0F9K7E0_9ZZZZ</name>
<sequence length="264" mass="30649">MNIRPYKPKSEKELHALIKANLDKISLKLIQYEFKQGSDIPDFLCLDEDGKLTVIEVKLGVDKSIIMQGMRYYKMAEKYKYLIAKEYPEVRPNEEVNLVLIAENYDDNTKNIIDHLDIQLNVFTYLSIIKEDNSEVGITFTEVLISPSETLKPLIIPKIEDHIKKFTNPQLKSSYERLLSTIKKLSPGIEVNPLQKYLGLKYKGRNIATIHIRKSFFWLISFKYDEEGKFEEKVYAKVVKGDEVEVNDVIDTIKNIIKKVDSKP</sequence>